<dbReference type="AlphaFoldDB" id="A0A0N0DE19"/>
<gene>
    <name evidence="2" type="ORF">FLAG1_06640</name>
</gene>
<evidence type="ECO:0000256" key="1">
    <source>
        <dbReference type="SAM" id="Phobius"/>
    </source>
</evidence>
<dbReference type="EMBL" id="JXCE01000134">
    <property type="protein sequence ID" value="KPA40475.1"/>
    <property type="molecule type" value="Genomic_DNA"/>
</dbReference>
<sequence length="80" mass="9425">MTVANTSPEVVVAIVFGILQLIVGLVALWQQHYLRWTNYSENDETPFEYIEMHTLEDPKNSKQYTQPTFWCEIEWNDQSS</sequence>
<keyword evidence="3" id="KW-1185">Reference proteome</keyword>
<evidence type="ECO:0000313" key="2">
    <source>
        <dbReference type="EMBL" id="KPA40475.1"/>
    </source>
</evidence>
<organism evidence="2 3">
    <name type="scientific">Fusarium langsethiae</name>
    <dbReference type="NCBI Taxonomy" id="179993"/>
    <lineage>
        <taxon>Eukaryota</taxon>
        <taxon>Fungi</taxon>
        <taxon>Dikarya</taxon>
        <taxon>Ascomycota</taxon>
        <taxon>Pezizomycotina</taxon>
        <taxon>Sordariomycetes</taxon>
        <taxon>Hypocreomycetidae</taxon>
        <taxon>Hypocreales</taxon>
        <taxon>Nectriaceae</taxon>
        <taxon>Fusarium</taxon>
    </lineage>
</organism>
<accession>A0A0N0DE19</accession>
<name>A0A0N0DE19_FUSLA</name>
<comment type="caution">
    <text evidence="2">The sequence shown here is derived from an EMBL/GenBank/DDBJ whole genome shotgun (WGS) entry which is preliminary data.</text>
</comment>
<reference evidence="2 3" key="1">
    <citation type="submission" date="2015-04" db="EMBL/GenBank/DDBJ databases">
        <title>The draft genome sequence of Fusarium langsethiae, a T-2/HT-2 mycotoxin producer.</title>
        <authorList>
            <person name="Lysoe E."/>
            <person name="Divon H.H."/>
            <person name="Terzi V."/>
            <person name="Orru L."/>
            <person name="Lamontanara A."/>
            <person name="Kolseth A.-K."/>
            <person name="Frandsen R.J."/>
            <person name="Nielsen K."/>
            <person name="Thrane U."/>
        </authorList>
    </citation>
    <scope>NUCLEOTIDE SEQUENCE [LARGE SCALE GENOMIC DNA]</scope>
    <source>
        <strain evidence="2 3">Fl201059</strain>
    </source>
</reference>
<protein>
    <submittedName>
        <fullName evidence="2">Uncharacterized protein</fullName>
    </submittedName>
</protein>
<proteinExistence type="predicted"/>
<evidence type="ECO:0000313" key="3">
    <source>
        <dbReference type="Proteomes" id="UP000037904"/>
    </source>
</evidence>
<keyword evidence="1" id="KW-0472">Membrane</keyword>
<feature type="transmembrane region" description="Helical" evidence="1">
    <location>
        <begin position="12"/>
        <end position="29"/>
    </location>
</feature>
<keyword evidence="1" id="KW-1133">Transmembrane helix</keyword>
<dbReference type="Proteomes" id="UP000037904">
    <property type="component" value="Unassembled WGS sequence"/>
</dbReference>
<keyword evidence="1" id="KW-0812">Transmembrane</keyword>
<dbReference type="OrthoDB" id="5098458at2759"/>